<organism evidence="14 15">
    <name type="scientific">Drosophila willistoni</name>
    <name type="common">Fruit fly</name>
    <dbReference type="NCBI Taxonomy" id="7260"/>
    <lineage>
        <taxon>Eukaryota</taxon>
        <taxon>Metazoa</taxon>
        <taxon>Ecdysozoa</taxon>
        <taxon>Arthropoda</taxon>
        <taxon>Hexapoda</taxon>
        <taxon>Insecta</taxon>
        <taxon>Pterygota</taxon>
        <taxon>Neoptera</taxon>
        <taxon>Endopterygota</taxon>
        <taxon>Diptera</taxon>
        <taxon>Brachycera</taxon>
        <taxon>Muscomorpha</taxon>
        <taxon>Ephydroidea</taxon>
        <taxon>Drosophilidae</taxon>
        <taxon>Drosophila</taxon>
        <taxon>Sophophora</taxon>
    </lineage>
</organism>
<keyword evidence="3 12" id="KW-0813">Transport</keyword>
<dbReference type="Pfam" id="PF00858">
    <property type="entry name" value="ASC"/>
    <property type="match status" value="1"/>
</dbReference>
<gene>
    <name evidence="14" type="primary">Dwil\GK11905</name>
    <name evidence="14" type="ORF">Dwil_GK11905</name>
</gene>
<feature type="transmembrane region" description="Helical" evidence="13">
    <location>
        <begin position="74"/>
        <end position="92"/>
    </location>
</feature>
<keyword evidence="11 12" id="KW-0407">Ion channel</keyword>
<keyword evidence="5 12" id="KW-0812">Transmembrane</keyword>
<dbReference type="InParanoid" id="B4NBI7"/>
<evidence type="ECO:0000256" key="11">
    <source>
        <dbReference type="ARBA" id="ARBA00023303"/>
    </source>
</evidence>
<dbReference type="GO" id="GO:0015280">
    <property type="term" value="F:ligand-gated sodium channel activity"/>
    <property type="evidence" value="ECO:0007669"/>
    <property type="project" value="TreeGrafter"/>
</dbReference>
<dbReference type="AlphaFoldDB" id="B4NBI7"/>
<dbReference type="eggNOG" id="KOG4294">
    <property type="taxonomic scope" value="Eukaryota"/>
</dbReference>
<evidence type="ECO:0000256" key="10">
    <source>
        <dbReference type="ARBA" id="ARBA00023201"/>
    </source>
</evidence>
<dbReference type="Gene3D" id="1.10.287.770">
    <property type="entry name" value="YojJ-like"/>
    <property type="match status" value="1"/>
</dbReference>
<keyword evidence="15" id="KW-1185">Reference proteome</keyword>
<dbReference type="EMBL" id="CH964232">
    <property type="protein sequence ID" value="EDW81151.1"/>
    <property type="molecule type" value="Genomic_DNA"/>
</dbReference>
<dbReference type="FunCoup" id="B4NBI7">
    <property type="interactions" value="10"/>
</dbReference>
<dbReference type="PANTHER" id="PTHR11690:SF288">
    <property type="entry name" value="AMILORIDE-SENSITIVE NA+ CHANNEL-RELATED"/>
    <property type="match status" value="1"/>
</dbReference>
<keyword evidence="8 12" id="KW-0406">Ion transport</keyword>
<protein>
    <recommendedName>
        <fullName evidence="16">Pickpocket protein 19</fullName>
    </recommendedName>
</protein>
<comment type="subcellular location">
    <subcellularLocation>
        <location evidence="1">Membrane</location>
        <topology evidence="1">Multi-pass membrane protein</topology>
    </subcellularLocation>
</comment>
<dbReference type="GO" id="GO:0005886">
    <property type="term" value="C:plasma membrane"/>
    <property type="evidence" value="ECO:0007669"/>
    <property type="project" value="TreeGrafter"/>
</dbReference>
<evidence type="ECO:0000256" key="5">
    <source>
        <dbReference type="ARBA" id="ARBA00022692"/>
    </source>
</evidence>
<comment type="similarity">
    <text evidence="2 12">Belongs to the amiloride-sensitive sodium channel (TC 1.A.6) family.</text>
</comment>
<evidence type="ECO:0000313" key="15">
    <source>
        <dbReference type="Proteomes" id="UP000007798"/>
    </source>
</evidence>
<evidence type="ECO:0000256" key="9">
    <source>
        <dbReference type="ARBA" id="ARBA00023136"/>
    </source>
</evidence>
<evidence type="ECO:0000256" key="1">
    <source>
        <dbReference type="ARBA" id="ARBA00004141"/>
    </source>
</evidence>
<evidence type="ECO:0000256" key="12">
    <source>
        <dbReference type="RuleBase" id="RU000679"/>
    </source>
</evidence>
<dbReference type="OMA" id="ICATIVY"/>
<evidence type="ECO:0000256" key="4">
    <source>
        <dbReference type="ARBA" id="ARBA00022461"/>
    </source>
</evidence>
<evidence type="ECO:0000256" key="2">
    <source>
        <dbReference type="ARBA" id="ARBA00007193"/>
    </source>
</evidence>
<evidence type="ECO:0000256" key="8">
    <source>
        <dbReference type="ARBA" id="ARBA00023065"/>
    </source>
</evidence>
<dbReference type="PANTHER" id="PTHR11690">
    <property type="entry name" value="AMILORIDE-SENSITIVE SODIUM CHANNEL-RELATED"/>
    <property type="match status" value="1"/>
</dbReference>
<evidence type="ECO:0000256" key="3">
    <source>
        <dbReference type="ARBA" id="ARBA00022448"/>
    </source>
</evidence>
<reference evidence="14 15" key="1">
    <citation type="journal article" date="2007" name="Nature">
        <title>Evolution of genes and genomes on the Drosophila phylogeny.</title>
        <authorList>
            <consortium name="Drosophila 12 Genomes Consortium"/>
            <person name="Clark A.G."/>
            <person name="Eisen M.B."/>
            <person name="Smith D.R."/>
            <person name="Bergman C.M."/>
            <person name="Oliver B."/>
            <person name="Markow T.A."/>
            <person name="Kaufman T.C."/>
            <person name="Kellis M."/>
            <person name="Gelbart W."/>
            <person name="Iyer V.N."/>
            <person name="Pollard D.A."/>
            <person name="Sackton T.B."/>
            <person name="Larracuente A.M."/>
            <person name="Singh N.D."/>
            <person name="Abad J.P."/>
            <person name="Abt D.N."/>
            <person name="Adryan B."/>
            <person name="Aguade M."/>
            <person name="Akashi H."/>
            <person name="Anderson W.W."/>
            <person name="Aquadro C.F."/>
            <person name="Ardell D.H."/>
            <person name="Arguello R."/>
            <person name="Artieri C.G."/>
            <person name="Barbash D.A."/>
            <person name="Barker D."/>
            <person name="Barsanti P."/>
            <person name="Batterham P."/>
            <person name="Batzoglou S."/>
            <person name="Begun D."/>
            <person name="Bhutkar A."/>
            <person name="Blanco E."/>
            <person name="Bosak S.A."/>
            <person name="Bradley R.K."/>
            <person name="Brand A.D."/>
            <person name="Brent M.R."/>
            <person name="Brooks A.N."/>
            <person name="Brown R.H."/>
            <person name="Butlin R.K."/>
            <person name="Caggese C."/>
            <person name="Calvi B.R."/>
            <person name="Bernardo de Carvalho A."/>
            <person name="Caspi A."/>
            <person name="Castrezana S."/>
            <person name="Celniker S.E."/>
            <person name="Chang J.L."/>
            <person name="Chapple C."/>
            <person name="Chatterji S."/>
            <person name="Chinwalla A."/>
            <person name="Civetta A."/>
            <person name="Clifton S.W."/>
            <person name="Comeron J.M."/>
            <person name="Costello J.C."/>
            <person name="Coyne J.A."/>
            <person name="Daub J."/>
            <person name="David R.G."/>
            <person name="Delcher A.L."/>
            <person name="Delehaunty K."/>
            <person name="Do C.B."/>
            <person name="Ebling H."/>
            <person name="Edwards K."/>
            <person name="Eickbush T."/>
            <person name="Evans J.D."/>
            <person name="Filipski A."/>
            <person name="Findeiss S."/>
            <person name="Freyhult E."/>
            <person name="Fulton L."/>
            <person name="Fulton R."/>
            <person name="Garcia A.C."/>
            <person name="Gardiner A."/>
            <person name="Garfield D.A."/>
            <person name="Garvin B.E."/>
            <person name="Gibson G."/>
            <person name="Gilbert D."/>
            <person name="Gnerre S."/>
            <person name="Godfrey J."/>
            <person name="Good R."/>
            <person name="Gotea V."/>
            <person name="Gravely B."/>
            <person name="Greenberg A.J."/>
            <person name="Griffiths-Jones S."/>
            <person name="Gross S."/>
            <person name="Guigo R."/>
            <person name="Gustafson E.A."/>
            <person name="Haerty W."/>
            <person name="Hahn M.W."/>
            <person name="Halligan D.L."/>
            <person name="Halpern A.L."/>
            <person name="Halter G.M."/>
            <person name="Han M.V."/>
            <person name="Heger A."/>
            <person name="Hillier L."/>
            <person name="Hinrichs A.S."/>
            <person name="Holmes I."/>
            <person name="Hoskins R.A."/>
            <person name="Hubisz M.J."/>
            <person name="Hultmark D."/>
            <person name="Huntley M.A."/>
            <person name="Jaffe D.B."/>
            <person name="Jagadeeshan S."/>
            <person name="Jeck W.R."/>
            <person name="Johnson J."/>
            <person name="Jones C.D."/>
            <person name="Jordan W.C."/>
            <person name="Karpen G.H."/>
            <person name="Kataoka E."/>
            <person name="Keightley P.D."/>
            <person name="Kheradpour P."/>
            <person name="Kirkness E.F."/>
            <person name="Koerich L.B."/>
            <person name="Kristiansen K."/>
            <person name="Kudrna D."/>
            <person name="Kulathinal R.J."/>
            <person name="Kumar S."/>
            <person name="Kwok R."/>
            <person name="Lander E."/>
            <person name="Langley C.H."/>
            <person name="Lapoint R."/>
            <person name="Lazzaro B.P."/>
            <person name="Lee S.J."/>
            <person name="Levesque L."/>
            <person name="Li R."/>
            <person name="Lin C.F."/>
            <person name="Lin M.F."/>
            <person name="Lindblad-Toh K."/>
            <person name="Llopart A."/>
            <person name="Long M."/>
            <person name="Low L."/>
            <person name="Lozovsky E."/>
            <person name="Lu J."/>
            <person name="Luo M."/>
            <person name="Machado C.A."/>
            <person name="Makalowski W."/>
            <person name="Marzo M."/>
            <person name="Matsuda M."/>
            <person name="Matzkin L."/>
            <person name="McAllister B."/>
            <person name="McBride C.S."/>
            <person name="McKernan B."/>
            <person name="McKernan K."/>
            <person name="Mendez-Lago M."/>
            <person name="Minx P."/>
            <person name="Mollenhauer M.U."/>
            <person name="Montooth K."/>
            <person name="Mount S.M."/>
            <person name="Mu X."/>
            <person name="Myers E."/>
            <person name="Negre B."/>
            <person name="Newfeld S."/>
            <person name="Nielsen R."/>
            <person name="Noor M.A."/>
            <person name="O'Grady P."/>
            <person name="Pachter L."/>
            <person name="Papaceit M."/>
            <person name="Parisi M.J."/>
            <person name="Parisi M."/>
            <person name="Parts L."/>
            <person name="Pedersen J.S."/>
            <person name="Pesole G."/>
            <person name="Phillippy A.M."/>
            <person name="Ponting C.P."/>
            <person name="Pop M."/>
            <person name="Porcelli D."/>
            <person name="Powell J.R."/>
            <person name="Prohaska S."/>
            <person name="Pruitt K."/>
            <person name="Puig M."/>
            <person name="Quesneville H."/>
            <person name="Ram K.R."/>
            <person name="Rand D."/>
            <person name="Rasmussen M.D."/>
            <person name="Reed L.K."/>
            <person name="Reenan R."/>
            <person name="Reily A."/>
            <person name="Remington K.A."/>
            <person name="Rieger T.T."/>
            <person name="Ritchie M.G."/>
            <person name="Robin C."/>
            <person name="Rogers Y.H."/>
            <person name="Rohde C."/>
            <person name="Rozas J."/>
            <person name="Rubenfield M.J."/>
            <person name="Ruiz A."/>
            <person name="Russo S."/>
            <person name="Salzberg S.L."/>
            <person name="Sanchez-Gracia A."/>
            <person name="Saranga D.J."/>
            <person name="Sato H."/>
            <person name="Schaeffer S.W."/>
            <person name="Schatz M.C."/>
            <person name="Schlenke T."/>
            <person name="Schwartz R."/>
            <person name="Segarra C."/>
            <person name="Singh R.S."/>
            <person name="Sirot L."/>
            <person name="Sirota M."/>
            <person name="Sisneros N.B."/>
            <person name="Smith C.D."/>
            <person name="Smith T.F."/>
            <person name="Spieth J."/>
            <person name="Stage D.E."/>
            <person name="Stark A."/>
            <person name="Stephan W."/>
            <person name="Strausberg R.L."/>
            <person name="Strempel S."/>
            <person name="Sturgill D."/>
            <person name="Sutton G."/>
            <person name="Sutton G.G."/>
            <person name="Tao W."/>
            <person name="Teichmann S."/>
            <person name="Tobari Y.N."/>
            <person name="Tomimura Y."/>
            <person name="Tsolas J.M."/>
            <person name="Valente V.L."/>
            <person name="Venter E."/>
            <person name="Venter J.C."/>
            <person name="Vicario S."/>
            <person name="Vieira F.G."/>
            <person name="Vilella A.J."/>
            <person name="Villasante A."/>
            <person name="Walenz B."/>
            <person name="Wang J."/>
            <person name="Wasserman M."/>
            <person name="Watts T."/>
            <person name="Wilson D."/>
            <person name="Wilson R.K."/>
            <person name="Wing R.A."/>
            <person name="Wolfner M.F."/>
            <person name="Wong A."/>
            <person name="Wong G.K."/>
            <person name="Wu C.I."/>
            <person name="Wu G."/>
            <person name="Yamamoto D."/>
            <person name="Yang H.P."/>
            <person name="Yang S.P."/>
            <person name="Yorke J.A."/>
            <person name="Yoshida K."/>
            <person name="Zdobnov E."/>
            <person name="Zhang P."/>
            <person name="Zhang Y."/>
            <person name="Zimin A.V."/>
            <person name="Baldwin J."/>
            <person name="Abdouelleil A."/>
            <person name="Abdulkadir J."/>
            <person name="Abebe A."/>
            <person name="Abera B."/>
            <person name="Abreu J."/>
            <person name="Acer S.C."/>
            <person name="Aftuck L."/>
            <person name="Alexander A."/>
            <person name="An P."/>
            <person name="Anderson E."/>
            <person name="Anderson S."/>
            <person name="Arachi H."/>
            <person name="Azer M."/>
            <person name="Bachantsang P."/>
            <person name="Barry A."/>
            <person name="Bayul T."/>
            <person name="Berlin A."/>
            <person name="Bessette D."/>
            <person name="Bloom T."/>
            <person name="Blye J."/>
            <person name="Boguslavskiy L."/>
            <person name="Bonnet C."/>
            <person name="Boukhgalter B."/>
            <person name="Bourzgui I."/>
            <person name="Brown A."/>
            <person name="Cahill P."/>
            <person name="Channer S."/>
            <person name="Cheshatsang Y."/>
            <person name="Chuda L."/>
            <person name="Citroen M."/>
            <person name="Collymore A."/>
            <person name="Cooke P."/>
            <person name="Costello M."/>
            <person name="D'Aco K."/>
            <person name="Daza R."/>
            <person name="De Haan G."/>
            <person name="DeGray S."/>
            <person name="DeMaso C."/>
            <person name="Dhargay N."/>
            <person name="Dooley K."/>
            <person name="Dooley E."/>
            <person name="Doricent M."/>
            <person name="Dorje P."/>
            <person name="Dorjee K."/>
            <person name="Dupes A."/>
            <person name="Elong R."/>
            <person name="Falk J."/>
            <person name="Farina A."/>
            <person name="Faro S."/>
            <person name="Ferguson D."/>
            <person name="Fisher S."/>
            <person name="Foley C.D."/>
            <person name="Franke A."/>
            <person name="Friedrich D."/>
            <person name="Gadbois L."/>
            <person name="Gearin G."/>
            <person name="Gearin C.R."/>
            <person name="Giannoukos G."/>
            <person name="Goode T."/>
            <person name="Graham J."/>
            <person name="Grandbois E."/>
            <person name="Grewal S."/>
            <person name="Gyaltsen K."/>
            <person name="Hafez N."/>
            <person name="Hagos B."/>
            <person name="Hall J."/>
            <person name="Henson C."/>
            <person name="Hollinger A."/>
            <person name="Honan T."/>
            <person name="Huard M.D."/>
            <person name="Hughes L."/>
            <person name="Hurhula B."/>
            <person name="Husby M.E."/>
            <person name="Kamat A."/>
            <person name="Kanga B."/>
            <person name="Kashin S."/>
            <person name="Khazanovich D."/>
            <person name="Kisner P."/>
            <person name="Lance K."/>
            <person name="Lara M."/>
            <person name="Lee W."/>
            <person name="Lennon N."/>
            <person name="Letendre F."/>
            <person name="LeVine R."/>
            <person name="Lipovsky A."/>
            <person name="Liu X."/>
            <person name="Liu J."/>
            <person name="Liu S."/>
            <person name="Lokyitsang T."/>
            <person name="Lokyitsang Y."/>
            <person name="Lubonja R."/>
            <person name="Lui A."/>
            <person name="MacDonald P."/>
            <person name="Magnisalis V."/>
            <person name="Maru K."/>
            <person name="Matthews C."/>
            <person name="McCusker W."/>
            <person name="McDonough S."/>
            <person name="Mehta T."/>
            <person name="Meldrim J."/>
            <person name="Meneus L."/>
            <person name="Mihai O."/>
            <person name="Mihalev A."/>
            <person name="Mihova T."/>
            <person name="Mittelman R."/>
            <person name="Mlenga V."/>
            <person name="Montmayeur A."/>
            <person name="Mulrain L."/>
            <person name="Navidi A."/>
            <person name="Naylor J."/>
            <person name="Negash T."/>
            <person name="Nguyen T."/>
            <person name="Nguyen N."/>
            <person name="Nicol R."/>
            <person name="Norbu C."/>
            <person name="Norbu N."/>
            <person name="Novod N."/>
            <person name="O'Neill B."/>
            <person name="Osman S."/>
            <person name="Markiewicz E."/>
            <person name="Oyono O.L."/>
            <person name="Patti C."/>
            <person name="Phunkhang P."/>
            <person name="Pierre F."/>
            <person name="Priest M."/>
            <person name="Raghuraman S."/>
            <person name="Rege F."/>
            <person name="Reyes R."/>
            <person name="Rise C."/>
            <person name="Rogov P."/>
            <person name="Ross K."/>
            <person name="Ryan E."/>
            <person name="Settipalli S."/>
            <person name="Shea T."/>
            <person name="Sherpa N."/>
            <person name="Shi L."/>
            <person name="Shih D."/>
            <person name="Sparrow T."/>
            <person name="Spaulding J."/>
            <person name="Stalker J."/>
            <person name="Stange-Thomann N."/>
            <person name="Stavropoulos S."/>
            <person name="Stone C."/>
            <person name="Strader C."/>
            <person name="Tesfaye S."/>
            <person name="Thomson T."/>
            <person name="Thoulutsang Y."/>
            <person name="Thoulutsang D."/>
            <person name="Topham K."/>
            <person name="Topping I."/>
            <person name="Tsamla T."/>
            <person name="Vassiliev H."/>
            <person name="Vo A."/>
            <person name="Wangchuk T."/>
            <person name="Wangdi T."/>
            <person name="Weiand M."/>
            <person name="Wilkinson J."/>
            <person name="Wilson A."/>
            <person name="Yadav S."/>
            <person name="Young G."/>
            <person name="Yu Q."/>
            <person name="Zembek L."/>
            <person name="Zhong D."/>
            <person name="Zimmer A."/>
            <person name="Zwirko Z."/>
            <person name="Jaffe D.B."/>
            <person name="Alvarez P."/>
            <person name="Brockman W."/>
            <person name="Butler J."/>
            <person name="Chin C."/>
            <person name="Gnerre S."/>
            <person name="Grabherr M."/>
            <person name="Kleber M."/>
            <person name="Mauceli E."/>
            <person name="MacCallum I."/>
        </authorList>
    </citation>
    <scope>NUCLEOTIDE SEQUENCE [LARGE SCALE GENOMIC DNA]</scope>
    <source>
        <strain evidence="15">Tucson 14030-0811.24</strain>
    </source>
</reference>
<dbReference type="PhylomeDB" id="B4NBI7"/>
<evidence type="ECO:0000256" key="13">
    <source>
        <dbReference type="SAM" id="Phobius"/>
    </source>
</evidence>
<feature type="transmembrane region" description="Helical" evidence="13">
    <location>
        <begin position="490"/>
        <end position="520"/>
    </location>
</feature>
<sequence>MFYPLELPRPRPRRPLFQNYGSNKTGLLLASKVKNRDNNLKHSLLLYLKEYCECSSIHGIRYLADPKLRFFERIIWLLLLVATSICAIFVYVDLTELYHAVRIQTTIKDSMQPIFFVPFPSVGICPRNRVNWIKLERDGPNHFLGANVTEAQKQLFISFFSAAGDVHLNRLNNMDSFYANATLASSVSQLDELNVSEVLEYLQLECKDIFYACNWRGMPKNCCEIFELEHTESGLCWVFNSEVSPAMRKKAREDQFYPYRTARSGEGTGLDVFLSLNKSLIRLDKRGVYVMIKQPQQWSDNSRLVPHNAHTRISMAPRFTTTDNRTRSVPPSIRRCIFPDEKEDPKYKNFPDFIYWVGNCRSRCHQEHVVDLCKCSPSLLFPVSAEDNFTDCKPSDFKCLYDHRQFLSVDRHAQEKDFVDNKFKESMICDCFTSCTQLIHEQESTISPLDYNEIGSEVGTLRLDIFFQSNWYIQYETHMRFTFVELLANFGGIIGLFLGASLLSGVELIYYFTIGLYLYLRNQRNIKPQKVAEKSPITVHFYPKITPTKITY</sequence>
<proteinExistence type="inferred from homology"/>
<evidence type="ECO:0000313" key="14">
    <source>
        <dbReference type="EMBL" id="EDW81151.1"/>
    </source>
</evidence>
<evidence type="ECO:0008006" key="16">
    <source>
        <dbReference type="Google" id="ProtNLM"/>
    </source>
</evidence>
<accession>B4NBI7</accession>
<dbReference type="Proteomes" id="UP000007798">
    <property type="component" value="Unassembled WGS sequence"/>
</dbReference>
<keyword evidence="9 13" id="KW-0472">Membrane</keyword>
<keyword evidence="10 12" id="KW-0739">Sodium transport</keyword>
<dbReference type="HOGENOM" id="CLU_024950_3_1_1"/>
<dbReference type="InterPro" id="IPR001873">
    <property type="entry name" value="ENaC"/>
</dbReference>
<dbReference type="PRINTS" id="PR01078">
    <property type="entry name" value="AMINACHANNEL"/>
</dbReference>
<keyword evidence="7" id="KW-0915">Sodium</keyword>
<name>B4NBI7_DROWI</name>
<keyword evidence="6 13" id="KW-1133">Transmembrane helix</keyword>
<dbReference type="Gene3D" id="2.60.470.10">
    <property type="entry name" value="Acid-sensing ion channels like domains"/>
    <property type="match status" value="1"/>
</dbReference>
<keyword evidence="4 12" id="KW-0894">Sodium channel</keyword>
<evidence type="ECO:0000256" key="7">
    <source>
        <dbReference type="ARBA" id="ARBA00023053"/>
    </source>
</evidence>
<evidence type="ECO:0000256" key="6">
    <source>
        <dbReference type="ARBA" id="ARBA00022989"/>
    </source>
</evidence>
<dbReference type="OrthoDB" id="5874059at2759"/>
<dbReference type="KEGG" id="dwi:6647917"/>